<protein>
    <submittedName>
        <fullName evidence="2">Respiratory nitrate reductase chaperone NarJ</fullName>
    </submittedName>
</protein>
<accession>A0A2A9E723</accession>
<dbReference type="Proteomes" id="UP000225548">
    <property type="component" value="Unassembled WGS sequence"/>
</dbReference>
<dbReference type="GO" id="GO:0051082">
    <property type="term" value="F:unfolded protein binding"/>
    <property type="evidence" value="ECO:0007669"/>
    <property type="project" value="InterPro"/>
</dbReference>
<dbReference type="NCBIfam" id="TIGR00684">
    <property type="entry name" value="narJ"/>
    <property type="match status" value="1"/>
</dbReference>
<dbReference type="Gene3D" id="1.10.3480.10">
    <property type="entry name" value="TorD-like"/>
    <property type="match status" value="1"/>
</dbReference>
<evidence type="ECO:0000313" key="3">
    <source>
        <dbReference type="Proteomes" id="UP000225548"/>
    </source>
</evidence>
<dbReference type="PANTHER" id="PTHR43680">
    <property type="entry name" value="NITRATE REDUCTASE MOLYBDENUM COFACTOR ASSEMBLY CHAPERONE"/>
    <property type="match status" value="1"/>
</dbReference>
<name>A0A2A9E723_9MICO</name>
<dbReference type="InterPro" id="IPR020945">
    <property type="entry name" value="DMSO/NO3_reduct_chaperone"/>
</dbReference>
<dbReference type="AlphaFoldDB" id="A0A2A9E723"/>
<proteinExistence type="predicted"/>
<dbReference type="PANTHER" id="PTHR43680:SF2">
    <property type="entry name" value="NITRATE REDUCTASE MOLYBDENUM COFACTOR ASSEMBLY CHAPERONE NARJ"/>
    <property type="match status" value="1"/>
</dbReference>
<keyword evidence="1" id="KW-0534">Nitrate assimilation</keyword>
<dbReference type="EMBL" id="PDJG01000001">
    <property type="protein sequence ID" value="PFG34446.1"/>
    <property type="molecule type" value="Genomic_DNA"/>
</dbReference>
<dbReference type="InterPro" id="IPR036411">
    <property type="entry name" value="TorD-like_sf"/>
</dbReference>
<dbReference type="GO" id="GO:0051131">
    <property type="term" value="P:chaperone-mediated protein complex assembly"/>
    <property type="evidence" value="ECO:0007669"/>
    <property type="project" value="InterPro"/>
</dbReference>
<gene>
    <name evidence="2" type="ORF">ATL42_2356</name>
</gene>
<evidence type="ECO:0000313" key="2">
    <source>
        <dbReference type="EMBL" id="PFG34446.1"/>
    </source>
</evidence>
<dbReference type="OrthoDB" id="4307003at2"/>
<comment type="caution">
    <text evidence="2">The sequence shown here is derived from an EMBL/GenBank/DDBJ whole genome shotgun (WGS) entry which is preliminary data.</text>
</comment>
<reference evidence="2 3" key="1">
    <citation type="submission" date="2017-10" db="EMBL/GenBank/DDBJ databases">
        <title>Sequencing the genomes of 1000 actinobacteria strains.</title>
        <authorList>
            <person name="Klenk H.-P."/>
        </authorList>
    </citation>
    <scope>NUCLEOTIDE SEQUENCE [LARGE SCALE GENOMIC DNA]</scope>
    <source>
        <strain evidence="2 3">DSM 18966</strain>
    </source>
</reference>
<dbReference type="InterPro" id="IPR003765">
    <property type="entry name" value="NO3_reductase_chaperone_NarJ"/>
</dbReference>
<dbReference type="Pfam" id="PF02613">
    <property type="entry name" value="Nitrate_red_del"/>
    <property type="match status" value="1"/>
</dbReference>
<dbReference type="SUPFAM" id="SSF89155">
    <property type="entry name" value="TorD-like"/>
    <property type="match status" value="1"/>
</dbReference>
<dbReference type="RefSeq" id="WP_098455481.1">
    <property type="nucleotide sequence ID" value="NZ_PDJG01000001.1"/>
</dbReference>
<evidence type="ECO:0000256" key="1">
    <source>
        <dbReference type="ARBA" id="ARBA00023063"/>
    </source>
</evidence>
<dbReference type="GO" id="GO:0042128">
    <property type="term" value="P:nitrate assimilation"/>
    <property type="evidence" value="ECO:0007669"/>
    <property type="project" value="UniProtKB-KW"/>
</dbReference>
<dbReference type="GO" id="GO:0016530">
    <property type="term" value="F:metallochaperone activity"/>
    <property type="evidence" value="ECO:0007669"/>
    <property type="project" value="TreeGrafter"/>
</dbReference>
<keyword evidence="3" id="KW-1185">Reference proteome</keyword>
<organism evidence="2 3">
    <name type="scientific">Sanguibacter antarcticus</name>
    <dbReference type="NCBI Taxonomy" id="372484"/>
    <lineage>
        <taxon>Bacteria</taxon>
        <taxon>Bacillati</taxon>
        <taxon>Actinomycetota</taxon>
        <taxon>Actinomycetes</taxon>
        <taxon>Micrococcales</taxon>
        <taxon>Sanguibacteraceae</taxon>
        <taxon>Sanguibacter</taxon>
    </lineage>
</organism>
<sequence>MRSPVLTPLVPVRMSDPDRATAHMAASVLLGYPGPAEVASFPAVRAAVQSLPGAVRERFTDFLDAADAMAAADPESLAVHYVATFDLRRRCSMYLTYFVAGDTRNRGLALVSFVQAYQAAGWAVDSDELPDYLPVVLEFSARELAGDGAPVIAAGLLSTNRGGIEVLRSALTGFGSLYASLVEAVCLTLPPIDAETERRYLELVSSGPPSELVGLQSFGPLEPFVPVGAQTETRV</sequence>